<proteinExistence type="inferred from homology"/>
<comment type="catalytic activity">
    <reaction evidence="4 5">
        <text>L-glutaminyl-[peptide chain release factor] + S-adenosyl-L-methionine = N(5)-methyl-L-glutaminyl-[peptide chain release factor] + S-adenosyl-L-homocysteine + H(+)</text>
        <dbReference type="Rhea" id="RHEA:42896"/>
        <dbReference type="Rhea" id="RHEA-COMP:10271"/>
        <dbReference type="Rhea" id="RHEA-COMP:10272"/>
        <dbReference type="ChEBI" id="CHEBI:15378"/>
        <dbReference type="ChEBI" id="CHEBI:30011"/>
        <dbReference type="ChEBI" id="CHEBI:57856"/>
        <dbReference type="ChEBI" id="CHEBI:59789"/>
        <dbReference type="ChEBI" id="CHEBI:61891"/>
        <dbReference type="EC" id="2.1.1.297"/>
    </reaction>
</comment>
<dbReference type="CDD" id="cd02440">
    <property type="entry name" value="AdoMet_MTases"/>
    <property type="match status" value="1"/>
</dbReference>
<dbReference type="GO" id="GO:0032259">
    <property type="term" value="P:methylation"/>
    <property type="evidence" value="ECO:0007669"/>
    <property type="project" value="UniProtKB-KW"/>
</dbReference>
<keyword evidence="1 5" id="KW-0489">Methyltransferase</keyword>
<evidence type="ECO:0000256" key="1">
    <source>
        <dbReference type="ARBA" id="ARBA00022603"/>
    </source>
</evidence>
<evidence type="ECO:0000256" key="4">
    <source>
        <dbReference type="ARBA" id="ARBA00048391"/>
    </source>
</evidence>
<gene>
    <name evidence="5 8" type="primary">prmC</name>
    <name evidence="8" type="ORF">WMO24_07560</name>
</gene>
<dbReference type="RefSeq" id="WP_349215766.1">
    <property type="nucleotide sequence ID" value="NZ_JBBMFA010000084.1"/>
</dbReference>
<dbReference type="PROSITE" id="PS00092">
    <property type="entry name" value="N6_MTASE"/>
    <property type="match status" value="1"/>
</dbReference>
<dbReference type="InterPro" id="IPR050320">
    <property type="entry name" value="N5-glutamine_MTase"/>
</dbReference>
<organism evidence="8 9">
    <name type="scientific">Ruthenibacterium intestinale</name>
    <dbReference type="NCBI Taxonomy" id="3133163"/>
    <lineage>
        <taxon>Bacteria</taxon>
        <taxon>Bacillati</taxon>
        <taxon>Bacillota</taxon>
        <taxon>Clostridia</taxon>
        <taxon>Eubacteriales</taxon>
        <taxon>Oscillospiraceae</taxon>
        <taxon>Ruthenibacterium</taxon>
    </lineage>
</organism>
<comment type="similarity">
    <text evidence="5">Belongs to the protein N5-glutamine methyltransferase family. PrmC subfamily.</text>
</comment>
<dbReference type="InterPro" id="IPR004556">
    <property type="entry name" value="HemK-like"/>
</dbReference>
<feature type="binding site" evidence="5">
    <location>
        <begin position="183"/>
        <end position="186"/>
    </location>
    <ligand>
        <name>substrate</name>
    </ligand>
</feature>
<dbReference type="InterPro" id="IPR029063">
    <property type="entry name" value="SAM-dependent_MTases_sf"/>
</dbReference>
<dbReference type="InterPro" id="IPR040758">
    <property type="entry name" value="PrmC_N"/>
</dbReference>
<dbReference type="Gene3D" id="3.40.50.150">
    <property type="entry name" value="Vaccinia Virus protein VP39"/>
    <property type="match status" value="1"/>
</dbReference>
<dbReference type="EMBL" id="JBBMFA010000084">
    <property type="protein sequence ID" value="MEQ2520283.1"/>
    <property type="molecule type" value="Genomic_DNA"/>
</dbReference>
<evidence type="ECO:0000256" key="3">
    <source>
        <dbReference type="ARBA" id="ARBA00022691"/>
    </source>
</evidence>
<keyword evidence="9" id="KW-1185">Reference proteome</keyword>
<keyword evidence="3 5" id="KW-0949">S-adenosyl-L-methionine</keyword>
<dbReference type="InterPro" id="IPR002052">
    <property type="entry name" value="DNA_methylase_N6_adenine_CS"/>
</dbReference>
<dbReference type="NCBIfam" id="TIGR00536">
    <property type="entry name" value="hemK_fam"/>
    <property type="match status" value="1"/>
</dbReference>
<feature type="domain" description="Methyltransferase small" evidence="6">
    <location>
        <begin position="107"/>
        <end position="192"/>
    </location>
</feature>
<dbReference type="Pfam" id="PF05175">
    <property type="entry name" value="MTS"/>
    <property type="match status" value="1"/>
</dbReference>
<protein>
    <recommendedName>
        <fullName evidence="5">Release factor glutamine methyltransferase</fullName>
        <shortName evidence="5">RF MTase</shortName>
        <ecNumber evidence="5">2.1.1.297</ecNumber>
    </recommendedName>
    <alternativeName>
        <fullName evidence="5">N5-glutamine methyltransferase PrmC</fullName>
    </alternativeName>
    <alternativeName>
        <fullName evidence="5">Protein-(glutamine-N5) MTase PrmC</fullName>
    </alternativeName>
    <alternativeName>
        <fullName evidence="5">Protein-glutamine N-methyltransferase PrmC</fullName>
    </alternativeName>
</protein>
<dbReference type="InterPro" id="IPR007848">
    <property type="entry name" value="Small_mtfrase_dom"/>
</dbReference>
<reference evidence="8 9" key="1">
    <citation type="submission" date="2024-03" db="EMBL/GenBank/DDBJ databases">
        <title>Human intestinal bacterial collection.</title>
        <authorList>
            <person name="Pauvert C."/>
            <person name="Hitch T.C.A."/>
            <person name="Clavel T."/>
        </authorList>
    </citation>
    <scope>NUCLEOTIDE SEQUENCE [LARGE SCALE GENOMIC DNA]</scope>
    <source>
        <strain evidence="8 9">CLA-JM-H11</strain>
    </source>
</reference>
<dbReference type="Gene3D" id="1.10.8.10">
    <property type="entry name" value="DNA helicase RuvA subunit, C-terminal domain"/>
    <property type="match status" value="1"/>
</dbReference>
<keyword evidence="2 5" id="KW-0808">Transferase</keyword>
<dbReference type="PANTHER" id="PTHR18895">
    <property type="entry name" value="HEMK METHYLTRANSFERASE"/>
    <property type="match status" value="1"/>
</dbReference>
<dbReference type="EC" id="2.1.1.297" evidence="5"/>
<dbReference type="Pfam" id="PF17827">
    <property type="entry name" value="PrmC_N"/>
    <property type="match status" value="1"/>
</dbReference>
<comment type="function">
    <text evidence="5">Methylates the class 1 translation termination release factors RF1/PrfA and RF2/PrfB on the glutamine residue of the universally conserved GGQ motif.</text>
</comment>
<dbReference type="Proteomes" id="UP001477672">
    <property type="component" value="Unassembled WGS sequence"/>
</dbReference>
<accession>A0ABV1GF09</accession>
<name>A0ABV1GF09_9FIRM</name>
<dbReference type="NCBIfam" id="TIGR03534">
    <property type="entry name" value="RF_mod_PrmC"/>
    <property type="match status" value="1"/>
</dbReference>
<evidence type="ECO:0000313" key="8">
    <source>
        <dbReference type="EMBL" id="MEQ2520283.1"/>
    </source>
</evidence>
<feature type="domain" description="Release factor glutamine methyltransferase N-terminal" evidence="7">
    <location>
        <begin position="5"/>
        <end position="70"/>
    </location>
</feature>
<evidence type="ECO:0000259" key="6">
    <source>
        <dbReference type="Pfam" id="PF05175"/>
    </source>
</evidence>
<evidence type="ECO:0000256" key="2">
    <source>
        <dbReference type="ARBA" id="ARBA00022679"/>
    </source>
</evidence>
<dbReference type="PANTHER" id="PTHR18895:SF74">
    <property type="entry name" value="MTRF1L RELEASE FACTOR GLUTAMINE METHYLTRANSFERASE"/>
    <property type="match status" value="1"/>
</dbReference>
<evidence type="ECO:0000259" key="7">
    <source>
        <dbReference type="Pfam" id="PF17827"/>
    </source>
</evidence>
<sequence length="276" mass="30197">MTAREAWRAAAQRMRAAGVEDADFDAVQLVRFVTGFDGRSEAEVTSEQLTALEKLVDRRCAREPLQYLLGEWDFLDLTLTVGPGVLIPRADTELVAQQAMEAAGAFEAPRVADLCSGSGAIALGVARHVPGAQVTAVELSPQALAYLQENNRRCGSPLAVVQADVFCWQEAVRDESFDVIVSNPPYITASEMETLAPELDFEPRMALEAPENGLAFYRHIAPAYFSKLSPGGELVFEIGWRQGQAVAEICRQAGYANVKLVQDLEGRDRCVRARRP</sequence>
<feature type="binding site" evidence="5">
    <location>
        <position position="183"/>
    </location>
    <ligand>
        <name>S-adenosyl-L-methionine</name>
        <dbReference type="ChEBI" id="CHEBI:59789"/>
    </ligand>
</feature>
<dbReference type="InterPro" id="IPR019874">
    <property type="entry name" value="RF_methyltr_PrmC"/>
</dbReference>
<dbReference type="GO" id="GO:0102559">
    <property type="term" value="F:peptide chain release factor N(5)-glutamine methyltransferase activity"/>
    <property type="evidence" value="ECO:0007669"/>
    <property type="project" value="UniProtKB-EC"/>
</dbReference>
<evidence type="ECO:0000313" key="9">
    <source>
        <dbReference type="Proteomes" id="UP001477672"/>
    </source>
</evidence>
<comment type="caution">
    <text evidence="8">The sequence shown here is derived from an EMBL/GenBank/DDBJ whole genome shotgun (WGS) entry which is preliminary data.</text>
</comment>
<comment type="caution">
    <text evidence="5">Lacks conserved residue(s) required for the propagation of feature annotation.</text>
</comment>
<feature type="binding site" evidence="5">
    <location>
        <position position="138"/>
    </location>
    <ligand>
        <name>S-adenosyl-L-methionine</name>
        <dbReference type="ChEBI" id="CHEBI:59789"/>
    </ligand>
</feature>
<dbReference type="SUPFAM" id="SSF53335">
    <property type="entry name" value="S-adenosyl-L-methionine-dependent methyltransferases"/>
    <property type="match status" value="1"/>
</dbReference>
<evidence type="ECO:0000256" key="5">
    <source>
        <dbReference type="HAMAP-Rule" id="MF_02126"/>
    </source>
</evidence>
<dbReference type="HAMAP" id="MF_02126">
    <property type="entry name" value="RF_methyltr_PrmC"/>
    <property type="match status" value="1"/>
</dbReference>